<feature type="region of interest" description="Disordered" evidence="1">
    <location>
        <begin position="1"/>
        <end position="20"/>
    </location>
</feature>
<dbReference type="EMBL" id="CP145892">
    <property type="protein sequence ID" value="WWP21318.1"/>
    <property type="molecule type" value="Genomic_DNA"/>
</dbReference>
<feature type="transmembrane region" description="Helical" evidence="2">
    <location>
        <begin position="53"/>
        <end position="72"/>
    </location>
</feature>
<name>A0ABD8AUT0_PAEAM</name>
<feature type="compositionally biased region" description="Polar residues" evidence="1">
    <location>
        <begin position="1"/>
        <end position="14"/>
    </location>
</feature>
<feature type="transmembrane region" description="Helical" evidence="2">
    <location>
        <begin position="110"/>
        <end position="128"/>
    </location>
</feature>
<evidence type="ECO:0000256" key="2">
    <source>
        <dbReference type="SAM" id="Phobius"/>
    </source>
</evidence>
<dbReference type="Pfam" id="PF01841">
    <property type="entry name" value="Transglut_core"/>
    <property type="match status" value="1"/>
</dbReference>
<keyword evidence="2" id="KW-0472">Membrane</keyword>
<organism evidence="4 5">
    <name type="scientific">Paenibacillus amylolyticus</name>
    <dbReference type="NCBI Taxonomy" id="1451"/>
    <lineage>
        <taxon>Bacteria</taxon>
        <taxon>Bacillati</taxon>
        <taxon>Bacillota</taxon>
        <taxon>Bacilli</taxon>
        <taxon>Bacillales</taxon>
        <taxon>Paenibacillaceae</taxon>
        <taxon>Paenibacillus</taxon>
    </lineage>
</organism>
<protein>
    <submittedName>
        <fullName evidence="4">Transglutaminase-like domain-containing protein</fullName>
    </submittedName>
</protein>
<proteinExistence type="predicted"/>
<accession>A0ABD8AUT0</accession>
<dbReference type="Gene3D" id="3.10.620.30">
    <property type="match status" value="1"/>
</dbReference>
<dbReference type="Proteomes" id="UP001364764">
    <property type="component" value="Chromosome"/>
</dbReference>
<dbReference type="InterPro" id="IPR038765">
    <property type="entry name" value="Papain-like_cys_pep_sf"/>
</dbReference>
<feature type="transmembrane region" description="Helical" evidence="2">
    <location>
        <begin position="84"/>
        <end position="103"/>
    </location>
</feature>
<dbReference type="InterPro" id="IPR002931">
    <property type="entry name" value="Transglutaminase-like"/>
</dbReference>
<keyword evidence="2" id="KW-0812">Transmembrane</keyword>
<dbReference type="Pfam" id="PF13559">
    <property type="entry name" value="DUF4129"/>
    <property type="match status" value="1"/>
</dbReference>
<dbReference type="InterPro" id="IPR052901">
    <property type="entry name" value="Bact_TGase-like"/>
</dbReference>
<dbReference type="GeneID" id="93474549"/>
<gene>
    <name evidence="4" type="ORF">V6668_03750</name>
</gene>
<dbReference type="RefSeq" id="WP_338707738.1">
    <property type="nucleotide sequence ID" value="NZ_CP145892.1"/>
</dbReference>
<evidence type="ECO:0000313" key="5">
    <source>
        <dbReference type="Proteomes" id="UP001364764"/>
    </source>
</evidence>
<feature type="domain" description="Transglutaminase-like" evidence="3">
    <location>
        <begin position="538"/>
        <end position="610"/>
    </location>
</feature>
<dbReference type="AlphaFoldDB" id="A0ABD8AUT0"/>
<dbReference type="SUPFAM" id="SSF54001">
    <property type="entry name" value="Cysteine proteinases"/>
    <property type="match status" value="1"/>
</dbReference>
<feature type="transmembrane region" description="Helical" evidence="2">
    <location>
        <begin position="195"/>
        <end position="211"/>
    </location>
</feature>
<feature type="transmembrane region" description="Helical" evidence="2">
    <location>
        <begin position="164"/>
        <end position="183"/>
    </location>
</feature>
<dbReference type="InterPro" id="IPR025403">
    <property type="entry name" value="TgpA-like_C"/>
</dbReference>
<keyword evidence="2" id="KW-1133">Transmembrane helix</keyword>
<feature type="transmembrane region" description="Helical" evidence="2">
    <location>
        <begin position="661"/>
        <end position="678"/>
    </location>
</feature>
<evidence type="ECO:0000259" key="3">
    <source>
        <dbReference type="SMART" id="SM00460"/>
    </source>
</evidence>
<dbReference type="SMART" id="SM00460">
    <property type="entry name" value="TGc"/>
    <property type="match status" value="1"/>
</dbReference>
<dbReference type="PANTHER" id="PTHR42736:SF1">
    <property type="entry name" value="PROTEIN-GLUTAMINE GAMMA-GLUTAMYLTRANSFERASE"/>
    <property type="match status" value="1"/>
</dbReference>
<reference evidence="4 5" key="1">
    <citation type="submission" date="2024-02" db="EMBL/GenBank/DDBJ databases">
        <title>Complete sequences of two Paenibacillus sp. strains and one Lysinibacillus strain isolated from the environment on STAA medium highlight biotechnological potential.</title>
        <authorList>
            <person name="Attere S.A."/>
            <person name="Piche L.C."/>
            <person name="Intertaglia L."/>
            <person name="Lami R."/>
            <person name="Charette S.J."/>
            <person name="Vincent A.T."/>
        </authorList>
    </citation>
    <scope>NUCLEOTIDE SEQUENCE [LARGE SCALE GENOMIC DNA]</scope>
    <source>
        <strain evidence="4 5">Y5S-7</strain>
    </source>
</reference>
<evidence type="ECO:0000313" key="4">
    <source>
        <dbReference type="EMBL" id="WWP21318.1"/>
    </source>
</evidence>
<dbReference type="PANTHER" id="PTHR42736">
    <property type="entry name" value="PROTEIN-GLUTAMINE GAMMA-GLUTAMYLTRANSFERASE"/>
    <property type="match status" value="1"/>
</dbReference>
<sequence length="787" mass="86404">MWERNGNQQPNSTVADLESTDRTRIESAYSVYKAVNQNSVTDIKDEGYVSVPVLYKIFISAILLILSLEWIYPVTSSDQQGSERFLSVMAGLTGALLLAGLIRTGWITGVLIRLFIAVAALCLMYGGSDPVRWAVAYPGIFSADMDTFINNWRFHSISTETRGLFMMCGWSMLMASVQSLVLLRRSVMLFGSATLLYLLLLESFAGLDVYASVIRSVLWTFLIQALLQLLRLNGGVTTPSYRGSPYGRWSAVTIVASAGMVFLSALPGQFASIPQPERISLEQMGERLARWAGYTQHSSIPAATAVTGYSTADAPMGAPLVQGNSIFFIAKSPKVTYWRGETRSYYNGSTWSDPGQSFETASPSGMLRADGWENPTYWSRIRQTVTMQREWKGPNPLFTGGIPVNVSFQDKNKDNQENMFSLLSNRDSATLWLASSGNDKMVKHYSADVMVPVATPEQLRLLKETNKGKDPAAIRRDYLQLPASLPGRVQTLAKEIIQGSETRYDAVQAVKTYLAAHAEYTLDTRMPPRGTDFVDDFLFVTRQGYCNHFSTAMIVLLRAEGIPARWVKGFGPGVADPDVPSQYVISQGDAHSWVEVYFPGAGWMPFEATPGFTMAQGAGEGVVALAGPQPVAENPPYMSGGLGYAGAWLLARARAIAVEPWLAAALVAAALLGAAALVRMRRLRPALRLGLLLAWPRNSFPDRERLLRAAAPVWAALARRYGPRPPGMTLREYAASPALAAGADGADIARFAADWERLLYGPDRPLRADSLNFLRRALRLARRLQAL</sequence>
<evidence type="ECO:0000256" key="1">
    <source>
        <dbReference type="SAM" id="MobiDB-lite"/>
    </source>
</evidence>